<evidence type="ECO:0000256" key="11">
    <source>
        <dbReference type="ARBA" id="ARBA00023136"/>
    </source>
</evidence>
<keyword evidence="6" id="KW-0444">Lipid biosynthesis</keyword>
<evidence type="ECO:0000256" key="8">
    <source>
        <dbReference type="ARBA" id="ARBA00022692"/>
    </source>
</evidence>
<evidence type="ECO:0000313" key="17">
    <source>
        <dbReference type="EMBL" id="HGV54519.1"/>
    </source>
</evidence>
<evidence type="ECO:0000256" key="15">
    <source>
        <dbReference type="RuleBase" id="RU003750"/>
    </source>
</evidence>
<dbReference type="PANTHER" id="PTHR14269:SF61">
    <property type="entry name" value="CDP-DIACYLGLYCEROL--SERINE O-PHOSPHATIDYLTRANSFERASE"/>
    <property type="match status" value="1"/>
</dbReference>
<dbReference type="PROSITE" id="PS00379">
    <property type="entry name" value="CDP_ALCOHOL_P_TRANSF"/>
    <property type="match status" value="1"/>
</dbReference>
<evidence type="ECO:0000256" key="12">
    <source>
        <dbReference type="ARBA" id="ARBA00023209"/>
    </source>
</evidence>
<sequence>MTSLLPHLFTTLNLFSGFYSIIATFEGKYFHGALAILMAIVFDIFDGRLARLTGQSSKFGKEFDSLADMVSFGVAPALLIYNYSLKAFTKMGWVASFIYTACVALRLARFNVKPSSGIHFEGLPSPAGGAIIASTILLLIHLGIDPLYKSWLTIVMVYLLSYFFISPIKYPAFKEIKIKKIQSFYFLVLFILVLSITATNPPLILFLLTTLYVTLGPLILLKKWGCRFYRKCLKKEKNPKKLTND</sequence>
<gene>
    <name evidence="17" type="primary">pssA</name>
    <name evidence="17" type="ORF">ENT73_00330</name>
</gene>
<name>A0A832LVN8_9BACT</name>
<evidence type="ECO:0000256" key="13">
    <source>
        <dbReference type="ARBA" id="ARBA00023264"/>
    </source>
</evidence>
<keyword evidence="13" id="KW-1208">Phospholipid metabolism</keyword>
<comment type="caution">
    <text evidence="17">The sequence shown here is derived from an EMBL/GenBank/DDBJ whole genome shotgun (WGS) entry which is preliminary data.</text>
</comment>
<feature type="transmembrane region" description="Helical" evidence="16">
    <location>
        <begin position="182"/>
        <end position="198"/>
    </location>
</feature>
<accession>A0A832LVN8</accession>
<dbReference type="InterPro" id="IPR050324">
    <property type="entry name" value="CDP-alcohol_PTase-I"/>
</dbReference>
<evidence type="ECO:0000256" key="7">
    <source>
        <dbReference type="ARBA" id="ARBA00022679"/>
    </source>
</evidence>
<evidence type="ECO:0000256" key="4">
    <source>
        <dbReference type="ARBA" id="ARBA00013174"/>
    </source>
</evidence>
<dbReference type="Gene3D" id="1.20.120.1760">
    <property type="match status" value="1"/>
</dbReference>
<evidence type="ECO:0000256" key="10">
    <source>
        <dbReference type="ARBA" id="ARBA00023098"/>
    </source>
</evidence>
<proteinExistence type="inferred from homology"/>
<feature type="transmembrane region" description="Helical" evidence="16">
    <location>
        <begin position="120"/>
        <end position="144"/>
    </location>
</feature>
<dbReference type="GO" id="GO:0008654">
    <property type="term" value="P:phospholipid biosynthetic process"/>
    <property type="evidence" value="ECO:0007669"/>
    <property type="project" value="UniProtKB-KW"/>
</dbReference>
<evidence type="ECO:0000256" key="3">
    <source>
        <dbReference type="ARBA" id="ARBA00010441"/>
    </source>
</evidence>
<keyword evidence="9 16" id="KW-1133">Transmembrane helix</keyword>
<dbReference type="PANTHER" id="PTHR14269">
    <property type="entry name" value="CDP-DIACYLGLYCEROL--GLYCEROL-3-PHOSPHATE 3-PHOSPHATIDYLTRANSFERASE-RELATED"/>
    <property type="match status" value="1"/>
</dbReference>
<evidence type="ECO:0000256" key="2">
    <source>
        <dbReference type="ARBA" id="ARBA00004127"/>
    </source>
</evidence>
<feature type="transmembrane region" description="Helical" evidence="16">
    <location>
        <begin position="204"/>
        <end position="221"/>
    </location>
</feature>
<dbReference type="EC" id="2.7.8.8" evidence="4"/>
<protein>
    <recommendedName>
        <fullName evidence="5">CDP-diacylglycerol--serine O-phosphatidyltransferase</fullName>
        <ecNumber evidence="4">2.7.8.8</ecNumber>
    </recommendedName>
    <alternativeName>
        <fullName evidence="14">Phosphatidylserine synthase</fullName>
    </alternativeName>
</protein>
<feature type="transmembrane region" description="Helical" evidence="16">
    <location>
        <begin position="29"/>
        <end position="45"/>
    </location>
</feature>
<keyword evidence="10" id="KW-0443">Lipid metabolism</keyword>
<dbReference type="GO" id="GO:0016020">
    <property type="term" value="C:membrane"/>
    <property type="evidence" value="ECO:0007669"/>
    <property type="project" value="InterPro"/>
</dbReference>
<comment type="catalytic activity">
    <reaction evidence="1">
        <text>a CDP-1,2-diacyl-sn-glycerol + L-serine = a 1,2-diacyl-sn-glycero-3-phospho-L-serine + CMP + H(+)</text>
        <dbReference type="Rhea" id="RHEA:16913"/>
        <dbReference type="ChEBI" id="CHEBI:15378"/>
        <dbReference type="ChEBI" id="CHEBI:33384"/>
        <dbReference type="ChEBI" id="CHEBI:57262"/>
        <dbReference type="ChEBI" id="CHEBI:58332"/>
        <dbReference type="ChEBI" id="CHEBI:60377"/>
        <dbReference type="EC" id="2.7.8.8"/>
    </reaction>
</comment>
<dbReference type="NCBIfam" id="TIGR00473">
    <property type="entry name" value="pssA"/>
    <property type="match status" value="1"/>
</dbReference>
<comment type="subcellular location">
    <subcellularLocation>
        <location evidence="2">Endomembrane system</location>
        <topology evidence="2">Multi-pass membrane protein</topology>
    </subcellularLocation>
</comment>
<evidence type="ECO:0000256" key="14">
    <source>
        <dbReference type="ARBA" id="ARBA00032361"/>
    </source>
</evidence>
<dbReference type="InterPro" id="IPR004533">
    <property type="entry name" value="CDP-diaglyc--ser_O-PTrfase"/>
</dbReference>
<keyword evidence="11 16" id="KW-0472">Membrane</keyword>
<evidence type="ECO:0000256" key="9">
    <source>
        <dbReference type="ARBA" id="ARBA00022989"/>
    </source>
</evidence>
<evidence type="ECO:0000256" key="16">
    <source>
        <dbReference type="SAM" id="Phobius"/>
    </source>
</evidence>
<keyword evidence="7 15" id="KW-0808">Transferase</keyword>
<reference evidence="17" key="1">
    <citation type="journal article" date="2020" name="mSystems">
        <title>Genome- and Community-Level Interaction Insights into Carbon Utilization and Element Cycling Functions of Hydrothermarchaeota in Hydrothermal Sediment.</title>
        <authorList>
            <person name="Zhou Z."/>
            <person name="Liu Y."/>
            <person name="Xu W."/>
            <person name="Pan J."/>
            <person name="Luo Z.H."/>
            <person name="Li M."/>
        </authorList>
    </citation>
    <scope>NUCLEOTIDE SEQUENCE [LARGE SCALE GENOMIC DNA]</scope>
    <source>
        <strain evidence="17">SpSt-605</strain>
    </source>
</reference>
<organism evidence="17">
    <name type="scientific">Caldimicrobium thiodismutans</name>
    <dbReference type="NCBI Taxonomy" id="1653476"/>
    <lineage>
        <taxon>Bacteria</taxon>
        <taxon>Pseudomonadati</taxon>
        <taxon>Thermodesulfobacteriota</taxon>
        <taxon>Thermodesulfobacteria</taxon>
        <taxon>Thermodesulfobacteriales</taxon>
        <taxon>Thermodesulfobacteriaceae</taxon>
        <taxon>Caldimicrobium</taxon>
    </lineage>
</organism>
<dbReference type="InterPro" id="IPR000462">
    <property type="entry name" value="CDP-OH_P_trans"/>
</dbReference>
<feature type="transmembrane region" description="Helical" evidence="16">
    <location>
        <begin position="150"/>
        <end position="170"/>
    </location>
</feature>
<evidence type="ECO:0000256" key="1">
    <source>
        <dbReference type="ARBA" id="ARBA00000287"/>
    </source>
</evidence>
<dbReference type="InterPro" id="IPR043130">
    <property type="entry name" value="CDP-OH_PTrfase_TM_dom"/>
</dbReference>
<evidence type="ECO:0000256" key="6">
    <source>
        <dbReference type="ARBA" id="ARBA00022516"/>
    </source>
</evidence>
<comment type="similarity">
    <text evidence="3 15">Belongs to the CDP-alcohol phosphatidyltransferase class-I family.</text>
</comment>
<feature type="transmembrane region" description="Helical" evidence="16">
    <location>
        <begin position="66"/>
        <end position="85"/>
    </location>
</feature>
<dbReference type="EMBL" id="DSZU01000008">
    <property type="protein sequence ID" value="HGV54519.1"/>
    <property type="molecule type" value="Genomic_DNA"/>
</dbReference>
<keyword evidence="12" id="KW-0594">Phospholipid biosynthesis</keyword>
<dbReference type="AlphaFoldDB" id="A0A832LVN8"/>
<dbReference type="Pfam" id="PF01066">
    <property type="entry name" value="CDP-OH_P_transf"/>
    <property type="match status" value="1"/>
</dbReference>
<feature type="transmembrane region" description="Helical" evidence="16">
    <location>
        <begin position="91"/>
        <end position="108"/>
    </location>
</feature>
<keyword evidence="8 16" id="KW-0812">Transmembrane</keyword>
<evidence type="ECO:0000256" key="5">
    <source>
        <dbReference type="ARBA" id="ARBA00017171"/>
    </source>
</evidence>
<dbReference type="GO" id="GO:0012505">
    <property type="term" value="C:endomembrane system"/>
    <property type="evidence" value="ECO:0007669"/>
    <property type="project" value="UniProtKB-SubCell"/>
</dbReference>
<dbReference type="GO" id="GO:0003882">
    <property type="term" value="F:CDP-diacylglycerol-serine O-phosphatidyltransferase activity"/>
    <property type="evidence" value="ECO:0007669"/>
    <property type="project" value="UniProtKB-EC"/>
</dbReference>
<dbReference type="InterPro" id="IPR048254">
    <property type="entry name" value="CDP_ALCOHOL_P_TRANSF_CS"/>
</dbReference>